<accession>A0A6J5PZI4</accession>
<gene>
    <name evidence="2" type="ORF">UFOVP999_54</name>
</gene>
<sequence length="31" mass="3854">MMTAIIPDINWDPRPMTEEEREEWFEDDDEI</sequence>
<proteinExistence type="predicted"/>
<protein>
    <submittedName>
        <fullName evidence="2">Uncharacterized protein</fullName>
    </submittedName>
</protein>
<evidence type="ECO:0000256" key="1">
    <source>
        <dbReference type="SAM" id="MobiDB-lite"/>
    </source>
</evidence>
<evidence type="ECO:0000313" key="2">
    <source>
        <dbReference type="EMBL" id="CAB4177420.1"/>
    </source>
</evidence>
<feature type="compositionally biased region" description="Acidic residues" evidence="1">
    <location>
        <begin position="19"/>
        <end position="31"/>
    </location>
</feature>
<dbReference type="EMBL" id="LR796947">
    <property type="protein sequence ID" value="CAB4177420.1"/>
    <property type="molecule type" value="Genomic_DNA"/>
</dbReference>
<reference evidence="2" key="1">
    <citation type="submission" date="2020-05" db="EMBL/GenBank/DDBJ databases">
        <authorList>
            <person name="Chiriac C."/>
            <person name="Salcher M."/>
            <person name="Ghai R."/>
            <person name="Kavagutti S V."/>
        </authorList>
    </citation>
    <scope>NUCLEOTIDE SEQUENCE</scope>
</reference>
<feature type="region of interest" description="Disordered" evidence="1">
    <location>
        <begin position="1"/>
        <end position="31"/>
    </location>
</feature>
<name>A0A6J5PZI4_9CAUD</name>
<organism evidence="2">
    <name type="scientific">uncultured Caudovirales phage</name>
    <dbReference type="NCBI Taxonomy" id="2100421"/>
    <lineage>
        <taxon>Viruses</taxon>
        <taxon>Duplodnaviria</taxon>
        <taxon>Heunggongvirae</taxon>
        <taxon>Uroviricota</taxon>
        <taxon>Caudoviricetes</taxon>
        <taxon>Peduoviridae</taxon>
        <taxon>Maltschvirus</taxon>
        <taxon>Maltschvirus maltsch</taxon>
    </lineage>
</organism>